<dbReference type="AlphaFoldDB" id="G5A1C0"/>
<evidence type="ECO:0000313" key="2">
    <source>
        <dbReference type="Proteomes" id="UP000002640"/>
    </source>
</evidence>
<proteinExistence type="predicted"/>
<organism evidence="1 2">
    <name type="scientific">Phytophthora sojae (strain P6497)</name>
    <name type="common">Soybean stem and root rot agent</name>
    <name type="synonym">Phytophthora megasperma f. sp. glycines</name>
    <dbReference type="NCBI Taxonomy" id="1094619"/>
    <lineage>
        <taxon>Eukaryota</taxon>
        <taxon>Sar</taxon>
        <taxon>Stramenopiles</taxon>
        <taxon>Oomycota</taxon>
        <taxon>Peronosporomycetes</taxon>
        <taxon>Peronosporales</taxon>
        <taxon>Peronosporaceae</taxon>
        <taxon>Phytophthora</taxon>
    </lineage>
</organism>
<gene>
    <name evidence="1" type="ORF">PHYSODRAFT_304502</name>
</gene>
<keyword evidence="2" id="KW-1185">Reference proteome</keyword>
<accession>G5A1C0</accession>
<evidence type="ECO:0000313" key="1">
    <source>
        <dbReference type="EMBL" id="EGZ10719.1"/>
    </source>
</evidence>
<name>G5A1C0_PHYSP</name>
<sequence>MESDFLVTLFLSQDFDYFPFFQTPGITSGATQSILGYGFDLDASADASAVKLKELIKTELRVSCPAASISLYTTKGGTWGGWLQTKSEEYELLKQLKVPASVKEMLIPENELDPLSFVGDDAYGFPDKYESGDPVTFISSSSYPGTGQERLTSIWFVVLRVRITICYRNALDGTRRSTSEIRFSSQMKAIREPNCLGYLKVIALVLGDGQLLRTTAVTFPDRLRTSSNRFASS</sequence>
<protein>
    <submittedName>
        <fullName evidence="1">Uncharacterized protein</fullName>
    </submittedName>
</protein>
<dbReference type="EMBL" id="JH159158">
    <property type="protein sequence ID" value="EGZ10719.1"/>
    <property type="molecule type" value="Genomic_DNA"/>
</dbReference>
<dbReference type="InParanoid" id="G5A1C0"/>
<reference evidence="1 2" key="1">
    <citation type="journal article" date="2006" name="Science">
        <title>Phytophthora genome sequences uncover evolutionary origins and mechanisms of pathogenesis.</title>
        <authorList>
            <person name="Tyler B.M."/>
            <person name="Tripathy S."/>
            <person name="Zhang X."/>
            <person name="Dehal P."/>
            <person name="Jiang R.H."/>
            <person name="Aerts A."/>
            <person name="Arredondo F.D."/>
            <person name="Baxter L."/>
            <person name="Bensasson D."/>
            <person name="Beynon J.L."/>
            <person name="Chapman J."/>
            <person name="Damasceno C.M."/>
            <person name="Dorrance A.E."/>
            <person name="Dou D."/>
            <person name="Dickerman A.W."/>
            <person name="Dubchak I.L."/>
            <person name="Garbelotto M."/>
            <person name="Gijzen M."/>
            <person name="Gordon S.G."/>
            <person name="Govers F."/>
            <person name="Grunwald N.J."/>
            <person name="Huang W."/>
            <person name="Ivors K.L."/>
            <person name="Jones R.W."/>
            <person name="Kamoun S."/>
            <person name="Krampis K."/>
            <person name="Lamour K.H."/>
            <person name="Lee M.K."/>
            <person name="McDonald W.H."/>
            <person name="Medina M."/>
            <person name="Meijer H.J."/>
            <person name="Nordberg E.K."/>
            <person name="Maclean D.J."/>
            <person name="Ospina-Giraldo M.D."/>
            <person name="Morris P.F."/>
            <person name="Phuntumart V."/>
            <person name="Putnam N.H."/>
            <person name="Rash S."/>
            <person name="Rose J.K."/>
            <person name="Sakihama Y."/>
            <person name="Salamov A.A."/>
            <person name="Savidor A."/>
            <person name="Scheuring C.F."/>
            <person name="Smith B.M."/>
            <person name="Sobral B.W."/>
            <person name="Terry A."/>
            <person name="Torto-Alalibo T.A."/>
            <person name="Win J."/>
            <person name="Xu Z."/>
            <person name="Zhang H."/>
            <person name="Grigoriev I.V."/>
            <person name="Rokhsar D.S."/>
            <person name="Boore J.L."/>
        </authorList>
    </citation>
    <scope>NUCLEOTIDE SEQUENCE [LARGE SCALE GENOMIC DNA]</scope>
    <source>
        <strain evidence="1 2">P6497</strain>
    </source>
</reference>
<dbReference type="RefSeq" id="XP_009533464.1">
    <property type="nucleotide sequence ID" value="XM_009535169.1"/>
</dbReference>
<dbReference type="Proteomes" id="UP000002640">
    <property type="component" value="Unassembled WGS sequence"/>
</dbReference>
<dbReference type="GeneID" id="20642428"/>
<dbReference type="KEGG" id="psoj:PHYSODRAFT_304502"/>